<accession>A0A964DY43</accession>
<evidence type="ECO:0000256" key="3">
    <source>
        <dbReference type="ARBA" id="ARBA00023125"/>
    </source>
</evidence>
<evidence type="ECO:0000313" key="7">
    <source>
        <dbReference type="Proteomes" id="UP000708298"/>
    </source>
</evidence>
<organism evidence="6 7">
    <name type="scientific">Acidisoma silvae</name>
    <dbReference type="NCBI Taxonomy" id="2802396"/>
    <lineage>
        <taxon>Bacteria</taxon>
        <taxon>Pseudomonadati</taxon>
        <taxon>Pseudomonadota</taxon>
        <taxon>Alphaproteobacteria</taxon>
        <taxon>Acetobacterales</taxon>
        <taxon>Acidocellaceae</taxon>
        <taxon>Acidisoma</taxon>
    </lineage>
</organism>
<dbReference type="EMBL" id="JAESVB010000002">
    <property type="protein sequence ID" value="MCB8874876.1"/>
    <property type="molecule type" value="Genomic_DNA"/>
</dbReference>
<dbReference type="SUPFAM" id="SSF46785">
    <property type="entry name" value="Winged helix' DNA-binding domain"/>
    <property type="match status" value="1"/>
</dbReference>
<evidence type="ECO:0000256" key="2">
    <source>
        <dbReference type="ARBA" id="ARBA00023015"/>
    </source>
</evidence>
<evidence type="ECO:0000313" key="6">
    <source>
        <dbReference type="EMBL" id="MCB8874876.1"/>
    </source>
</evidence>
<evidence type="ECO:0000259" key="5">
    <source>
        <dbReference type="PROSITE" id="PS50931"/>
    </source>
</evidence>
<proteinExistence type="inferred from homology"/>
<comment type="similarity">
    <text evidence="1">Belongs to the LysR transcriptional regulatory family.</text>
</comment>
<dbReference type="InterPro" id="IPR036388">
    <property type="entry name" value="WH-like_DNA-bd_sf"/>
</dbReference>
<dbReference type="InterPro" id="IPR036390">
    <property type="entry name" value="WH_DNA-bd_sf"/>
</dbReference>
<dbReference type="Gene3D" id="3.40.190.290">
    <property type="match status" value="1"/>
</dbReference>
<dbReference type="Proteomes" id="UP000708298">
    <property type="component" value="Unassembled WGS sequence"/>
</dbReference>
<keyword evidence="4" id="KW-0804">Transcription</keyword>
<keyword evidence="2" id="KW-0805">Transcription regulation</keyword>
<dbReference type="PROSITE" id="PS50931">
    <property type="entry name" value="HTH_LYSR"/>
    <property type="match status" value="1"/>
</dbReference>
<sequence length="310" mass="33308">MPLLDRSTLADLNAFSTILRHRSLRGAAIEMGVTASALSHAIRRLETRLNAKLLNRTTRSVAPTVLGLDLARALESGFGIIDDALRVAAGTQAEVLGEIRLNVPADAAVLLLQPALPAFAAKTPGTRLTVSVDNRPVDIVAEGFDAGIRYGDAVAQDMIAIPLTGALRWVLAASPAYLARMGRPDSPEDLQQHHCIRLMLGNNAVYRWELGDGAAMMRVDVPGMLTFNDTQTSLTAIRGGLGIGYVLEALIADDLKTGALEVVLPTWSSQGAGFCLYYPSRRQSHPALARLIAIMRRQWNDRTAPDGQAV</sequence>
<feature type="domain" description="HTH lysR-type" evidence="5">
    <location>
        <begin position="8"/>
        <end position="64"/>
    </location>
</feature>
<protein>
    <submittedName>
        <fullName evidence="6">LysR family transcriptional regulator</fullName>
    </submittedName>
</protein>
<dbReference type="PANTHER" id="PTHR30537">
    <property type="entry name" value="HTH-TYPE TRANSCRIPTIONAL REGULATOR"/>
    <property type="match status" value="1"/>
</dbReference>
<dbReference type="GO" id="GO:0003700">
    <property type="term" value="F:DNA-binding transcription factor activity"/>
    <property type="evidence" value="ECO:0007669"/>
    <property type="project" value="InterPro"/>
</dbReference>
<gene>
    <name evidence="6" type="ORF">ASILVAE211_06755</name>
</gene>
<reference evidence="6" key="1">
    <citation type="journal article" date="2021" name="Microorganisms">
        <title>Acidisoma silvae sp. nov. and Acidisomacellulosilytica sp. nov., Two Acidophilic Bacteria Isolated from Decaying Wood, Hydrolyzing Cellulose and Producing Poly-3-hydroxybutyrate.</title>
        <authorList>
            <person name="Mieszkin S."/>
            <person name="Pouder E."/>
            <person name="Uroz S."/>
            <person name="Simon-Colin C."/>
            <person name="Alain K."/>
        </authorList>
    </citation>
    <scope>NUCLEOTIDE SEQUENCE</scope>
    <source>
        <strain evidence="6">HW T2.11</strain>
    </source>
</reference>
<comment type="caution">
    <text evidence="6">The sequence shown here is derived from an EMBL/GenBank/DDBJ whole genome shotgun (WGS) entry which is preliminary data.</text>
</comment>
<dbReference type="AlphaFoldDB" id="A0A964DY43"/>
<name>A0A964DY43_9PROT</name>
<dbReference type="Pfam" id="PF00126">
    <property type="entry name" value="HTH_1"/>
    <property type="match status" value="1"/>
</dbReference>
<evidence type="ECO:0000256" key="4">
    <source>
        <dbReference type="ARBA" id="ARBA00023163"/>
    </source>
</evidence>
<dbReference type="GO" id="GO:0006351">
    <property type="term" value="P:DNA-templated transcription"/>
    <property type="evidence" value="ECO:0007669"/>
    <property type="project" value="TreeGrafter"/>
</dbReference>
<dbReference type="SUPFAM" id="SSF53850">
    <property type="entry name" value="Periplasmic binding protein-like II"/>
    <property type="match status" value="1"/>
</dbReference>
<dbReference type="Pfam" id="PF03466">
    <property type="entry name" value="LysR_substrate"/>
    <property type="match status" value="1"/>
</dbReference>
<dbReference type="PANTHER" id="PTHR30537:SF1">
    <property type="entry name" value="HTH-TYPE TRANSCRIPTIONAL REGULATOR PGRR"/>
    <property type="match status" value="1"/>
</dbReference>
<reference evidence="6" key="2">
    <citation type="submission" date="2021-01" db="EMBL/GenBank/DDBJ databases">
        <authorList>
            <person name="Mieszkin S."/>
            <person name="Pouder E."/>
            <person name="Alain K."/>
        </authorList>
    </citation>
    <scope>NUCLEOTIDE SEQUENCE</scope>
    <source>
        <strain evidence="6">HW T2.11</strain>
    </source>
</reference>
<dbReference type="InterPro" id="IPR058163">
    <property type="entry name" value="LysR-type_TF_proteobact-type"/>
</dbReference>
<dbReference type="InterPro" id="IPR000847">
    <property type="entry name" value="LysR_HTH_N"/>
</dbReference>
<dbReference type="InterPro" id="IPR005119">
    <property type="entry name" value="LysR_subst-bd"/>
</dbReference>
<dbReference type="Gene3D" id="1.10.10.10">
    <property type="entry name" value="Winged helix-like DNA-binding domain superfamily/Winged helix DNA-binding domain"/>
    <property type="match status" value="1"/>
</dbReference>
<keyword evidence="7" id="KW-1185">Reference proteome</keyword>
<evidence type="ECO:0000256" key="1">
    <source>
        <dbReference type="ARBA" id="ARBA00009437"/>
    </source>
</evidence>
<dbReference type="GO" id="GO:0043565">
    <property type="term" value="F:sequence-specific DNA binding"/>
    <property type="evidence" value="ECO:0007669"/>
    <property type="project" value="TreeGrafter"/>
</dbReference>
<dbReference type="RefSeq" id="WP_227320533.1">
    <property type="nucleotide sequence ID" value="NZ_JAESVB010000002.1"/>
</dbReference>
<keyword evidence="3" id="KW-0238">DNA-binding</keyword>